<reference evidence="4 5" key="1">
    <citation type="submission" date="2016-11" db="EMBL/GenBank/DDBJ databases">
        <authorList>
            <person name="Jaros S."/>
            <person name="Januszkiewicz K."/>
            <person name="Wedrychowicz H."/>
        </authorList>
    </citation>
    <scope>NUCLEOTIDE SEQUENCE [LARGE SCALE GENOMIC DNA]</scope>
    <source>
        <strain evidence="4 5">DSM 26991</strain>
    </source>
</reference>
<dbReference type="RefSeq" id="WP_073403648.1">
    <property type="nucleotide sequence ID" value="NZ_FQTV01000019.1"/>
</dbReference>
<evidence type="ECO:0000256" key="2">
    <source>
        <dbReference type="SAM" id="Phobius"/>
    </source>
</evidence>
<dbReference type="CDD" id="cd06577">
    <property type="entry name" value="PASTA_pknB"/>
    <property type="match status" value="1"/>
</dbReference>
<dbReference type="SUPFAM" id="SSF54184">
    <property type="entry name" value="Penicillin-binding protein 2x (pbp-2x), c-terminal domain"/>
    <property type="match status" value="1"/>
</dbReference>
<evidence type="ECO:0000259" key="3">
    <source>
        <dbReference type="PROSITE" id="PS51178"/>
    </source>
</evidence>
<evidence type="ECO:0000313" key="5">
    <source>
        <dbReference type="Proteomes" id="UP000184509"/>
    </source>
</evidence>
<dbReference type="EMBL" id="FQTV01000019">
    <property type="protein sequence ID" value="SHF97866.1"/>
    <property type="molecule type" value="Genomic_DNA"/>
</dbReference>
<keyword evidence="2" id="KW-1133">Transmembrane helix</keyword>
<organism evidence="4 5">
    <name type="scientific">Bacteroides luti</name>
    <dbReference type="NCBI Taxonomy" id="1297750"/>
    <lineage>
        <taxon>Bacteria</taxon>
        <taxon>Pseudomonadati</taxon>
        <taxon>Bacteroidota</taxon>
        <taxon>Bacteroidia</taxon>
        <taxon>Bacteroidales</taxon>
        <taxon>Bacteroidaceae</taxon>
        <taxon>Bacteroides</taxon>
    </lineage>
</organism>
<dbReference type="Proteomes" id="UP000184509">
    <property type="component" value="Unassembled WGS sequence"/>
</dbReference>
<feature type="transmembrane region" description="Helical" evidence="2">
    <location>
        <begin position="14"/>
        <end position="34"/>
    </location>
</feature>
<dbReference type="AlphaFoldDB" id="A0A1M5G2D5"/>
<gene>
    <name evidence="4" type="ORF">SAMN05444405_1195</name>
</gene>
<evidence type="ECO:0000256" key="1">
    <source>
        <dbReference type="SAM" id="MobiDB-lite"/>
    </source>
</evidence>
<protein>
    <submittedName>
        <fullName evidence="4">PASTA domain-containing protein</fullName>
    </submittedName>
</protein>
<evidence type="ECO:0000313" key="4">
    <source>
        <dbReference type="EMBL" id="SHF97866.1"/>
    </source>
</evidence>
<dbReference type="Pfam" id="PF03793">
    <property type="entry name" value="PASTA"/>
    <property type="match status" value="1"/>
</dbReference>
<keyword evidence="2" id="KW-0472">Membrane</keyword>
<dbReference type="InterPro" id="IPR005543">
    <property type="entry name" value="PASTA_dom"/>
</dbReference>
<dbReference type="STRING" id="1297750.SAMN05444405_1195"/>
<accession>A0A1M5G2D5</accession>
<feature type="domain" description="PASTA" evidence="3">
    <location>
        <begin position="44"/>
        <end position="110"/>
    </location>
</feature>
<keyword evidence="2" id="KW-0812">Transmembrane</keyword>
<sequence>MTIKQFFSFKENKYLWWNVIAMIVLAGLLIFLVLKGIDIYTQHGKSVLVPNLKGLNEQEAQMMLRNRGLDCIVVDSSYDKNKVSGCILEQNPSEGQHVKEGRVIYLTVNSLTMPMQTIPDVADNSSVRQATAKLISAGFILTANESVTGERDWVYGVKYNGRQLMLGEKVPTGATLTLMVGNGTKETIQEDTINMDDEFSNPEATTEPGKEPTTEDSWF</sequence>
<feature type="region of interest" description="Disordered" evidence="1">
    <location>
        <begin position="194"/>
        <end position="219"/>
    </location>
</feature>
<dbReference type="SMART" id="SM00740">
    <property type="entry name" value="PASTA"/>
    <property type="match status" value="1"/>
</dbReference>
<proteinExistence type="predicted"/>
<keyword evidence="5" id="KW-1185">Reference proteome</keyword>
<dbReference type="PROSITE" id="PS51178">
    <property type="entry name" value="PASTA"/>
    <property type="match status" value="1"/>
</dbReference>
<name>A0A1M5G2D5_9BACE</name>
<dbReference type="Gene3D" id="3.30.10.20">
    <property type="match status" value="1"/>
</dbReference>
<dbReference type="OrthoDB" id="9803895at2"/>